<dbReference type="PANTHER" id="PTHR47027:SF26">
    <property type="entry name" value="REVERSE TRANSCRIPTASE DOMAIN-CONTAINING PROTEIN"/>
    <property type="match status" value="1"/>
</dbReference>
<reference evidence="3 4" key="1">
    <citation type="journal article" date="2022" name="Allergy">
        <title>Genome assembly and annotation of Periplaneta americana reveal a comprehensive cockroach allergen profile.</title>
        <authorList>
            <person name="Wang L."/>
            <person name="Xiong Q."/>
            <person name="Saelim N."/>
            <person name="Wang L."/>
            <person name="Nong W."/>
            <person name="Wan A.T."/>
            <person name="Shi M."/>
            <person name="Liu X."/>
            <person name="Cao Q."/>
            <person name="Hui J.H.L."/>
            <person name="Sookrung N."/>
            <person name="Leung T.F."/>
            <person name="Tungtrongchitr A."/>
            <person name="Tsui S.K.W."/>
        </authorList>
    </citation>
    <scope>NUCLEOTIDE SEQUENCE [LARGE SCALE GENOMIC DNA]</scope>
    <source>
        <strain evidence="3">PWHHKU_190912</strain>
    </source>
</reference>
<dbReference type="PROSITE" id="PS50878">
    <property type="entry name" value="RT_POL"/>
    <property type="match status" value="1"/>
</dbReference>
<feature type="compositionally biased region" description="Basic and acidic residues" evidence="1">
    <location>
        <begin position="579"/>
        <end position="599"/>
    </location>
</feature>
<evidence type="ECO:0000313" key="3">
    <source>
        <dbReference type="EMBL" id="KAJ4435556.1"/>
    </source>
</evidence>
<dbReference type="Pfam" id="PF00078">
    <property type="entry name" value="RVT_1"/>
    <property type="match status" value="1"/>
</dbReference>
<evidence type="ECO:0000256" key="1">
    <source>
        <dbReference type="SAM" id="MobiDB-lite"/>
    </source>
</evidence>
<organism evidence="3 4">
    <name type="scientific">Periplaneta americana</name>
    <name type="common">American cockroach</name>
    <name type="synonym">Blatta americana</name>
    <dbReference type="NCBI Taxonomy" id="6978"/>
    <lineage>
        <taxon>Eukaryota</taxon>
        <taxon>Metazoa</taxon>
        <taxon>Ecdysozoa</taxon>
        <taxon>Arthropoda</taxon>
        <taxon>Hexapoda</taxon>
        <taxon>Insecta</taxon>
        <taxon>Pterygota</taxon>
        <taxon>Neoptera</taxon>
        <taxon>Polyneoptera</taxon>
        <taxon>Dictyoptera</taxon>
        <taxon>Blattodea</taxon>
        <taxon>Blattoidea</taxon>
        <taxon>Blattidae</taxon>
        <taxon>Blattinae</taxon>
        <taxon>Periplaneta</taxon>
    </lineage>
</organism>
<evidence type="ECO:0000259" key="2">
    <source>
        <dbReference type="PROSITE" id="PS50878"/>
    </source>
</evidence>
<feature type="compositionally biased region" description="Basic and acidic residues" evidence="1">
    <location>
        <begin position="494"/>
        <end position="506"/>
    </location>
</feature>
<dbReference type="InterPro" id="IPR000477">
    <property type="entry name" value="RT_dom"/>
</dbReference>
<keyword evidence="4" id="KW-1185">Reference proteome</keyword>
<comment type="caution">
    <text evidence="3">The sequence shown here is derived from an EMBL/GenBank/DDBJ whole genome shotgun (WGS) entry which is preliminary data.</text>
</comment>
<evidence type="ECO:0000313" key="4">
    <source>
        <dbReference type="Proteomes" id="UP001148838"/>
    </source>
</evidence>
<feature type="domain" description="Reverse transcriptase" evidence="2">
    <location>
        <begin position="1"/>
        <end position="328"/>
    </location>
</feature>
<gene>
    <name evidence="3" type="ORF">ANN_18172</name>
</gene>
<sequence length="719" mass="83194">MGNPVVAVGAPRDPSVWTPQAAVQTQKCHFTSPRQVGISTWTLTLREEQRLRVFENKVVRKIFGAKRDEVTGEWRKLHDAELHALYSSPDIIRNIISRHMRWAGHVARMGESRNTYRVLVGRPAGKRPLGRPRRRWEDNIKMDLREVGYDGRDWINVAQDRDQWRAYVRAAINLRNVSTSPFRHWMDGRHRSTPPRHNNTDEERHISFLSLFTVRQGVPQGSILAPFLYLIYTNDIPTPKSDSLTVAQFADDIAVLSKGDTGEQMTTILQNFLQEIEIWNKKWRTVMNTNKSSTVTFTYLKKEKVFPLYLNCSPVPQHDEVRYLGLILDSRLTWNKHLTFTLQRLRYRLHRLKAILSSSCLSLSNKNLIYVMLLKPIWLYGCSLWGSASISQIKRIETFQNRVLRIMSTMSSHRGRCCVAEVAPERAGEIRLPAALRTAAVPVHKGSIGFSLQSAIGAVPNVSRVLCFTTRRRIHGEQGDYKENKGTARRTRGLQREQGDYKENKGTTRRRSKLKREEGEYTENKGTTKRTRGLQGEQGDYKENKGTTRRRSKLKREEGEYTENKGTTKRTRGLQGEQRTTRRIRELQGEQGDYKENKGTTRRTRGLQGEQGDYKENKGTTRRTMGLQGEQGNYKKKKRTTRRTRDYKENKGITRRTRELQGEIGDCKENKGTTRRTRGLQREQGDYKENKGTTRRTWELQGEQKTSSRTRGLQGEEVN</sequence>
<name>A0ABQ8SP58_PERAM</name>
<dbReference type="Proteomes" id="UP001148838">
    <property type="component" value="Unassembled WGS sequence"/>
</dbReference>
<dbReference type="SUPFAM" id="SSF56672">
    <property type="entry name" value="DNA/RNA polymerases"/>
    <property type="match status" value="1"/>
</dbReference>
<accession>A0ABQ8SP58</accession>
<feature type="compositionally biased region" description="Basic and acidic residues" evidence="1">
    <location>
        <begin position="680"/>
        <end position="698"/>
    </location>
</feature>
<protein>
    <recommendedName>
        <fullName evidence="2">Reverse transcriptase domain-containing protein</fullName>
    </recommendedName>
</protein>
<feature type="compositionally biased region" description="Basic and acidic residues" evidence="1">
    <location>
        <begin position="643"/>
        <end position="672"/>
    </location>
</feature>
<dbReference type="PANTHER" id="PTHR47027">
    <property type="entry name" value="REVERSE TRANSCRIPTASE DOMAIN-CONTAINING PROTEIN"/>
    <property type="match status" value="1"/>
</dbReference>
<proteinExistence type="predicted"/>
<dbReference type="EMBL" id="JAJSOF020000023">
    <property type="protein sequence ID" value="KAJ4435556.1"/>
    <property type="molecule type" value="Genomic_DNA"/>
</dbReference>
<dbReference type="InterPro" id="IPR043502">
    <property type="entry name" value="DNA/RNA_pol_sf"/>
</dbReference>
<feature type="region of interest" description="Disordered" evidence="1">
    <location>
        <begin position="478"/>
        <end position="719"/>
    </location>
</feature>